<comment type="domain">
    <text evidence="10">The DHHC domain is required for palmitoyltransferase activity.</text>
</comment>
<dbReference type="InterPro" id="IPR001594">
    <property type="entry name" value="Palmitoyltrfase_DHHC"/>
</dbReference>
<organism evidence="12 13">
    <name type="scientific">Paramecium primaurelia</name>
    <dbReference type="NCBI Taxonomy" id="5886"/>
    <lineage>
        <taxon>Eukaryota</taxon>
        <taxon>Sar</taxon>
        <taxon>Alveolata</taxon>
        <taxon>Ciliophora</taxon>
        <taxon>Intramacronucleata</taxon>
        <taxon>Oligohymenophorea</taxon>
        <taxon>Peniculida</taxon>
        <taxon>Parameciidae</taxon>
        <taxon>Paramecium</taxon>
    </lineage>
</organism>
<evidence type="ECO:0000256" key="3">
    <source>
        <dbReference type="ARBA" id="ARBA00022692"/>
    </source>
</evidence>
<keyword evidence="6" id="KW-0564">Palmitate</keyword>
<reference evidence="12" key="1">
    <citation type="submission" date="2021-01" db="EMBL/GenBank/DDBJ databases">
        <authorList>
            <consortium name="Genoscope - CEA"/>
            <person name="William W."/>
        </authorList>
    </citation>
    <scope>NUCLEOTIDE SEQUENCE</scope>
</reference>
<sequence>MKKILHFFEQIETTDNQKSFEAFTRCKGNILLGAKKDLPNIIGTLILIVILIMLYLIFIFPAALDYQYNTLAIIIAIFCILPILTFLNVTMTEPGVLLRGDLPDPKLQQQQQLIQELEQTSLSNQNILEEQIQRNGQNQILLITESQNQMEQNIELPSIYKVRYCSTCKIMRPSKASHCKFCDHCVDGFDHHCFWVGNCIGIRNQRAFLLFLQSSLIVIILTLCQCSLNLYNQYFDIQELWLLMFKQASIPIIAIYGLYFFCGCWAQQSYLNVIILMFMFILPIIYSAILINIEEAYKNYRYYDNPFITILITIIVLICFCFLLQVNILNCYYISLGKTVKQVKSEDQFYLNKQSIIKPKQSVSKVFRNLWHFYTYPIPISRNK</sequence>
<keyword evidence="13" id="KW-1185">Reference proteome</keyword>
<feature type="transmembrane region" description="Helical" evidence="10">
    <location>
        <begin position="70"/>
        <end position="89"/>
    </location>
</feature>
<dbReference type="GO" id="GO:0006612">
    <property type="term" value="P:protein targeting to membrane"/>
    <property type="evidence" value="ECO:0007669"/>
    <property type="project" value="TreeGrafter"/>
</dbReference>
<dbReference type="EC" id="2.3.1.225" evidence="10"/>
<evidence type="ECO:0000256" key="8">
    <source>
        <dbReference type="ARBA" id="ARBA00023315"/>
    </source>
</evidence>
<evidence type="ECO:0000313" key="13">
    <source>
        <dbReference type="Proteomes" id="UP000688137"/>
    </source>
</evidence>
<gene>
    <name evidence="12" type="ORF">PPRIM_AZ9-3.1.T0190093</name>
</gene>
<evidence type="ECO:0000256" key="6">
    <source>
        <dbReference type="ARBA" id="ARBA00023139"/>
    </source>
</evidence>
<evidence type="ECO:0000259" key="11">
    <source>
        <dbReference type="Pfam" id="PF01529"/>
    </source>
</evidence>
<feature type="transmembrane region" description="Helical" evidence="10">
    <location>
        <begin position="208"/>
        <end position="231"/>
    </location>
</feature>
<accession>A0A8S1KAS7</accession>
<feature type="domain" description="Palmitoyltransferase DHHC" evidence="11">
    <location>
        <begin position="162"/>
        <end position="275"/>
    </location>
</feature>
<keyword evidence="8 10" id="KW-0012">Acyltransferase</keyword>
<keyword evidence="5 10" id="KW-0472">Membrane</keyword>
<evidence type="ECO:0000313" key="12">
    <source>
        <dbReference type="EMBL" id="CAD8052259.1"/>
    </source>
</evidence>
<evidence type="ECO:0000256" key="1">
    <source>
        <dbReference type="ARBA" id="ARBA00004127"/>
    </source>
</evidence>
<keyword evidence="2 10" id="KW-0808">Transferase</keyword>
<evidence type="ECO:0000256" key="9">
    <source>
        <dbReference type="ARBA" id="ARBA00048048"/>
    </source>
</evidence>
<keyword evidence="7" id="KW-0449">Lipoprotein</keyword>
<dbReference type="Pfam" id="PF01529">
    <property type="entry name" value="DHHC"/>
    <property type="match status" value="1"/>
</dbReference>
<comment type="similarity">
    <text evidence="10">Belongs to the DHHC palmitoyltransferase family.</text>
</comment>
<comment type="subcellular location">
    <subcellularLocation>
        <location evidence="1">Endomembrane system</location>
        <topology evidence="1">Multi-pass membrane protein</topology>
    </subcellularLocation>
</comment>
<protein>
    <recommendedName>
        <fullName evidence="10">Palmitoyltransferase</fullName>
        <ecNumber evidence="10">2.3.1.225</ecNumber>
    </recommendedName>
</protein>
<dbReference type="PANTHER" id="PTHR22883:SF43">
    <property type="entry name" value="PALMITOYLTRANSFERASE APP"/>
    <property type="match status" value="1"/>
</dbReference>
<dbReference type="OMA" id="KASHCKF"/>
<dbReference type="PANTHER" id="PTHR22883">
    <property type="entry name" value="ZINC FINGER DHHC DOMAIN CONTAINING PROTEIN"/>
    <property type="match status" value="1"/>
</dbReference>
<feature type="transmembrane region" description="Helical" evidence="10">
    <location>
        <begin position="41"/>
        <end position="64"/>
    </location>
</feature>
<comment type="catalytic activity">
    <reaction evidence="9 10">
        <text>L-cysteinyl-[protein] + hexadecanoyl-CoA = S-hexadecanoyl-L-cysteinyl-[protein] + CoA</text>
        <dbReference type="Rhea" id="RHEA:36683"/>
        <dbReference type="Rhea" id="RHEA-COMP:10131"/>
        <dbReference type="Rhea" id="RHEA-COMP:11032"/>
        <dbReference type="ChEBI" id="CHEBI:29950"/>
        <dbReference type="ChEBI" id="CHEBI:57287"/>
        <dbReference type="ChEBI" id="CHEBI:57379"/>
        <dbReference type="ChEBI" id="CHEBI:74151"/>
        <dbReference type="EC" id="2.3.1.225"/>
    </reaction>
</comment>
<dbReference type="GO" id="GO:0005794">
    <property type="term" value="C:Golgi apparatus"/>
    <property type="evidence" value="ECO:0007669"/>
    <property type="project" value="TreeGrafter"/>
</dbReference>
<dbReference type="AlphaFoldDB" id="A0A8S1KAS7"/>
<evidence type="ECO:0000256" key="10">
    <source>
        <dbReference type="RuleBase" id="RU079119"/>
    </source>
</evidence>
<name>A0A8S1KAS7_PARPR</name>
<dbReference type="GO" id="GO:0005783">
    <property type="term" value="C:endoplasmic reticulum"/>
    <property type="evidence" value="ECO:0007669"/>
    <property type="project" value="TreeGrafter"/>
</dbReference>
<keyword evidence="3 10" id="KW-0812">Transmembrane</keyword>
<evidence type="ECO:0000256" key="7">
    <source>
        <dbReference type="ARBA" id="ARBA00023288"/>
    </source>
</evidence>
<dbReference type="InterPro" id="IPR039859">
    <property type="entry name" value="PFA4/ZDH16/20/ERF2-like"/>
</dbReference>
<proteinExistence type="inferred from homology"/>
<keyword evidence="4 10" id="KW-1133">Transmembrane helix</keyword>
<feature type="transmembrane region" description="Helical" evidence="10">
    <location>
        <begin position="243"/>
        <end position="262"/>
    </location>
</feature>
<comment type="caution">
    <text evidence="12">The sequence shown here is derived from an EMBL/GenBank/DDBJ whole genome shotgun (WGS) entry which is preliminary data.</text>
</comment>
<evidence type="ECO:0000256" key="2">
    <source>
        <dbReference type="ARBA" id="ARBA00022679"/>
    </source>
</evidence>
<dbReference type="PROSITE" id="PS50216">
    <property type="entry name" value="DHHC"/>
    <property type="match status" value="1"/>
</dbReference>
<dbReference type="EMBL" id="CAJJDM010000016">
    <property type="protein sequence ID" value="CAD8052259.1"/>
    <property type="molecule type" value="Genomic_DNA"/>
</dbReference>
<dbReference type="Proteomes" id="UP000688137">
    <property type="component" value="Unassembled WGS sequence"/>
</dbReference>
<feature type="transmembrane region" description="Helical" evidence="10">
    <location>
        <begin position="269"/>
        <end position="291"/>
    </location>
</feature>
<evidence type="ECO:0000256" key="4">
    <source>
        <dbReference type="ARBA" id="ARBA00022989"/>
    </source>
</evidence>
<dbReference type="GO" id="GO:0019706">
    <property type="term" value="F:protein-cysteine S-palmitoyltransferase activity"/>
    <property type="evidence" value="ECO:0007669"/>
    <property type="project" value="UniProtKB-EC"/>
</dbReference>
<feature type="transmembrane region" description="Helical" evidence="10">
    <location>
        <begin position="307"/>
        <end position="334"/>
    </location>
</feature>
<evidence type="ECO:0000256" key="5">
    <source>
        <dbReference type="ARBA" id="ARBA00023136"/>
    </source>
</evidence>